<comment type="similarity">
    <text evidence="2">Belongs to the peptidase S26 family. IMP2 subfamily.</text>
</comment>
<dbReference type="PRINTS" id="PR00727">
    <property type="entry name" value="LEADERPTASE"/>
</dbReference>
<evidence type="ECO:0000256" key="5">
    <source>
        <dbReference type="ARBA" id="ARBA00022670"/>
    </source>
</evidence>
<dbReference type="GO" id="GO:0006465">
    <property type="term" value="P:signal peptide processing"/>
    <property type="evidence" value="ECO:0007669"/>
    <property type="project" value="InterPro"/>
</dbReference>
<dbReference type="InterPro" id="IPR000223">
    <property type="entry name" value="Pept_S26A_signal_pept_1"/>
</dbReference>
<dbReference type="Gene3D" id="2.10.109.10">
    <property type="entry name" value="Umud Fragment, subunit A"/>
    <property type="match status" value="1"/>
</dbReference>
<dbReference type="EMBL" id="KB201037">
    <property type="protein sequence ID" value="ESO99427.1"/>
    <property type="molecule type" value="Genomic_DNA"/>
</dbReference>
<dbReference type="OMA" id="MHPTMTG"/>
<dbReference type="GO" id="GO:0004252">
    <property type="term" value="F:serine-type endopeptidase activity"/>
    <property type="evidence" value="ECO:0007669"/>
    <property type="project" value="InterPro"/>
</dbReference>
<name>V4AQD1_LOTGI</name>
<evidence type="ECO:0000259" key="12">
    <source>
        <dbReference type="Pfam" id="PF10502"/>
    </source>
</evidence>
<proteinExistence type="inferred from homology"/>
<accession>V4AQD1</accession>
<dbReference type="GO" id="GO:0042720">
    <property type="term" value="C:mitochondrial inner membrane peptidase complex"/>
    <property type="evidence" value="ECO:0007669"/>
    <property type="project" value="InterPro"/>
</dbReference>
<evidence type="ECO:0000256" key="6">
    <source>
        <dbReference type="ARBA" id="ARBA00022692"/>
    </source>
</evidence>
<reference evidence="13 14" key="1">
    <citation type="journal article" date="2013" name="Nature">
        <title>Insights into bilaterian evolution from three spiralian genomes.</title>
        <authorList>
            <person name="Simakov O."/>
            <person name="Marletaz F."/>
            <person name="Cho S.J."/>
            <person name="Edsinger-Gonzales E."/>
            <person name="Havlak P."/>
            <person name="Hellsten U."/>
            <person name="Kuo D.H."/>
            <person name="Larsson T."/>
            <person name="Lv J."/>
            <person name="Arendt D."/>
            <person name="Savage R."/>
            <person name="Osoegawa K."/>
            <person name="de Jong P."/>
            <person name="Grimwood J."/>
            <person name="Chapman J.A."/>
            <person name="Shapiro H."/>
            <person name="Aerts A."/>
            <person name="Otillar R.P."/>
            <person name="Terry A.Y."/>
            <person name="Boore J.L."/>
            <person name="Grigoriev I.V."/>
            <person name="Lindberg D.R."/>
            <person name="Seaver E.C."/>
            <person name="Weisblat D.A."/>
            <person name="Putnam N.H."/>
            <person name="Rokhsar D.S."/>
        </authorList>
    </citation>
    <scope>NUCLEOTIDE SEQUENCE [LARGE SCALE GENOMIC DNA]</scope>
</reference>
<dbReference type="GO" id="GO:0006627">
    <property type="term" value="P:protein processing involved in protein targeting to mitochondrion"/>
    <property type="evidence" value="ECO:0007669"/>
    <property type="project" value="InterPro"/>
</dbReference>
<keyword evidence="5" id="KW-0645">Protease</keyword>
<dbReference type="AlphaFoldDB" id="V4AQD1"/>
<evidence type="ECO:0000256" key="3">
    <source>
        <dbReference type="ARBA" id="ARBA00011805"/>
    </source>
</evidence>
<dbReference type="PANTHER" id="PTHR46041">
    <property type="entry name" value="MITOCHONDRIAL INNER MEMBRANE PROTEASE SUBUNIT 2"/>
    <property type="match status" value="1"/>
</dbReference>
<dbReference type="GeneID" id="20248460"/>
<keyword evidence="9" id="KW-1133">Transmembrane helix</keyword>
<keyword evidence="10" id="KW-0496">Mitochondrion</keyword>
<protein>
    <recommendedName>
        <fullName evidence="4">Mitochondrial inner membrane protease subunit 2</fullName>
    </recommendedName>
</protein>
<dbReference type="CDD" id="cd06530">
    <property type="entry name" value="S26_SPase_I"/>
    <property type="match status" value="1"/>
</dbReference>
<organism evidence="13 14">
    <name type="scientific">Lottia gigantea</name>
    <name type="common">Giant owl limpet</name>
    <dbReference type="NCBI Taxonomy" id="225164"/>
    <lineage>
        <taxon>Eukaryota</taxon>
        <taxon>Metazoa</taxon>
        <taxon>Spiralia</taxon>
        <taxon>Lophotrochozoa</taxon>
        <taxon>Mollusca</taxon>
        <taxon>Gastropoda</taxon>
        <taxon>Patellogastropoda</taxon>
        <taxon>Lottioidea</taxon>
        <taxon>Lottiidae</taxon>
        <taxon>Lottia</taxon>
    </lineage>
</organism>
<keyword evidence="6" id="KW-0812">Transmembrane</keyword>
<comment type="subcellular location">
    <subcellularLocation>
        <location evidence="1">Mitochondrion inner membrane</location>
        <topology evidence="1">Single-pass membrane protein</topology>
    </subcellularLocation>
</comment>
<dbReference type="OrthoDB" id="9996127at2759"/>
<dbReference type="CTD" id="20248460"/>
<dbReference type="STRING" id="225164.V4AQD1"/>
<evidence type="ECO:0000256" key="9">
    <source>
        <dbReference type="ARBA" id="ARBA00022989"/>
    </source>
</evidence>
<evidence type="ECO:0000256" key="4">
    <source>
        <dbReference type="ARBA" id="ARBA00013650"/>
    </source>
</evidence>
<dbReference type="InterPro" id="IPR019533">
    <property type="entry name" value="Peptidase_S26"/>
</dbReference>
<gene>
    <name evidence="13" type="ORF">LOTGIDRAFT_231076</name>
</gene>
<evidence type="ECO:0000256" key="11">
    <source>
        <dbReference type="ARBA" id="ARBA00023136"/>
    </source>
</evidence>
<dbReference type="KEGG" id="lgi:LOTGIDRAFT_231076"/>
<feature type="domain" description="Peptidase S26" evidence="12">
    <location>
        <begin position="43"/>
        <end position="84"/>
    </location>
</feature>
<sequence length="126" mass="14526">MVDGLFLMISPPKSPRCVKENQIKRLIALEGDLIKTKGYKKTHIRIPKGHCWVEGENRKYSIDSNSYGPVPIALLFGKASHIIWPLDRWKTLEKQFDPSRILTVNEYEKADKSNEESDCDVLRILD</sequence>
<evidence type="ECO:0000313" key="14">
    <source>
        <dbReference type="Proteomes" id="UP000030746"/>
    </source>
</evidence>
<keyword evidence="11" id="KW-0472">Membrane</keyword>
<comment type="subunit">
    <text evidence="3">Heterodimer of 2 subunits, IMMPL1 and IMMPL2.</text>
</comment>
<dbReference type="Proteomes" id="UP000030746">
    <property type="component" value="Unassembled WGS sequence"/>
</dbReference>
<dbReference type="HOGENOM" id="CLU_028723_4_4_1"/>
<evidence type="ECO:0000256" key="10">
    <source>
        <dbReference type="ARBA" id="ARBA00023128"/>
    </source>
</evidence>
<dbReference type="SUPFAM" id="SSF51306">
    <property type="entry name" value="LexA/Signal peptidase"/>
    <property type="match status" value="1"/>
</dbReference>
<dbReference type="Pfam" id="PF10502">
    <property type="entry name" value="Peptidase_S26"/>
    <property type="match status" value="1"/>
</dbReference>
<evidence type="ECO:0000313" key="13">
    <source>
        <dbReference type="EMBL" id="ESO99427.1"/>
    </source>
</evidence>
<keyword evidence="14" id="KW-1185">Reference proteome</keyword>
<dbReference type="RefSeq" id="XP_009049916.1">
    <property type="nucleotide sequence ID" value="XM_009051668.1"/>
</dbReference>
<keyword evidence="8" id="KW-0378">Hydrolase</keyword>
<keyword evidence="7" id="KW-0999">Mitochondrion inner membrane</keyword>
<dbReference type="InterPro" id="IPR036286">
    <property type="entry name" value="LexA/Signal_pep-like_sf"/>
</dbReference>
<dbReference type="PANTHER" id="PTHR46041:SF2">
    <property type="entry name" value="MITOCHONDRIAL INNER MEMBRANE PROTEASE SUBUNIT 2"/>
    <property type="match status" value="1"/>
</dbReference>
<evidence type="ECO:0000256" key="2">
    <source>
        <dbReference type="ARBA" id="ARBA00007066"/>
    </source>
</evidence>
<evidence type="ECO:0000256" key="1">
    <source>
        <dbReference type="ARBA" id="ARBA00004434"/>
    </source>
</evidence>
<evidence type="ECO:0000256" key="8">
    <source>
        <dbReference type="ARBA" id="ARBA00022801"/>
    </source>
</evidence>
<evidence type="ECO:0000256" key="7">
    <source>
        <dbReference type="ARBA" id="ARBA00022792"/>
    </source>
</evidence>
<dbReference type="InterPro" id="IPR037730">
    <property type="entry name" value="IMP2"/>
</dbReference>